<accession>A0ACC2C613</accession>
<gene>
    <name evidence="1" type="ORF">O6H91_11G006200</name>
</gene>
<dbReference type="EMBL" id="CM055102">
    <property type="protein sequence ID" value="KAJ7537453.1"/>
    <property type="molecule type" value="Genomic_DNA"/>
</dbReference>
<reference evidence="2" key="1">
    <citation type="journal article" date="2024" name="Proc. Natl. Acad. Sci. U.S.A.">
        <title>Extraordinary preservation of gene collinearity over three hundred million years revealed in homosporous lycophytes.</title>
        <authorList>
            <person name="Li C."/>
            <person name="Wickell D."/>
            <person name="Kuo L.Y."/>
            <person name="Chen X."/>
            <person name="Nie B."/>
            <person name="Liao X."/>
            <person name="Peng D."/>
            <person name="Ji J."/>
            <person name="Jenkins J."/>
            <person name="Williams M."/>
            <person name="Shu S."/>
            <person name="Plott C."/>
            <person name="Barry K."/>
            <person name="Rajasekar S."/>
            <person name="Grimwood J."/>
            <person name="Han X."/>
            <person name="Sun S."/>
            <person name="Hou Z."/>
            <person name="He W."/>
            <person name="Dai G."/>
            <person name="Sun C."/>
            <person name="Schmutz J."/>
            <person name="Leebens-Mack J.H."/>
            <person name="Li F.W."/>
            <person name="Wang L."/>
        </authorList>
    </citation>
    <scope>NUCLEOTIDE SEQUENCE [LARGE SCALE GENOMIC DNA]</scope>
    <source>
        <strain evidence="2">cv. PW_Plant_1</strain>
    </source>
</reference>
<organism evidence="1 2">
    <name type="scientific">Diphasiastrum complanatum</name>
    <name type="common">Issler's clubmoss</name>
    <name type="synonym">Lycopodium complanatum</name>
    <dbReference type="NCBI Taxonomy" id="34168"/>
    <lineage>
        <taxon>Eukaryota</taxon>
        <taxon>Viridiplantae</taxon>
        <taxon>Streptophyta</taxon>
        <taxon>Embryophyta</taxon>
        <taxon>Tracheophyta</taxon>
        <taxon>Lycopodiopsida</taxon>
        <taxon>Lycopodiales</taxon>
        <taxon>Lycopodiaceae</taxon>
        <taxon>Lycopodioideae</taxon>
        <taxon>Diphasiastrum</taxon>
    </lineage>
</organism>
<proteinExistence type="predicted"/>
<evidence type="ECO:0000313" key="1">
    <source>
        <dbReference type="EMBL" id="KAJ7537453.1"/>
    </source>
</evidence>
<name>A0ACC2C613_DIPCM</name>
<sequence length="804" mass="87080">MGRGWEAAKAILGLHVCSLAYPQSPDDEIPSECNDADGGVDAAGVLGHHSDPGSPSPLSSRMHVFRSTIRLARSSCAICLEAMKAGHGHALFTAECSHTFHFSCITANVRHGNLICPVCRAKWKDVPWQAPPLAAAESRIRSSDLTQFPLRGRIDQVAGLDAGPWRRDPVVRTLHHASTNGHIRPLQSSTFTSDPMVFDDDEPLNPGSSNEAFADTDNSPEAGGTSDDRGIVGVGVAAVTSDGIGGTQQSRDEEDTAVIGQSQAKMDQNIKLTAFAEVGAIAYSETRDDFTVLVHLKAPAGRQTLQRIVSDENERLPMNASSRAPIDLVTVLDVSGSMAGAKLRLLKRAMNFVITNLSADDRLSVVAFSSTAKRVLPLRRMVEEGKQSALRAIDGLISIGGTNIAEGLRKGAKVLEDRRVRNPVSTIILLSDGQDMYNLTSGPQNSFSGSLRGRLNHQRLLPPSIRQYIRQGQPSIPVHTFGFGADHDATIMHSVAEISGGTFSFIQAEETVQDAFAQCIGGLLSVVVQDVEVALSFGTDTIRLKKIEAGSYESSINESGDGGIVRFGDLYADEERDILLQLQLPAWDPPPMSKHSEMAILKGGACIYKDPISKTSIRISMPEVYITRPEYALEDQLTISLEVDSQRNRLRTAQSIVEAGSMADRGDIPGAQQALENAKSAIHYSAAWQVGDELSKALESELTEIQTRMANRQLYERSGRAYILSAHSSHFRQRATTRGASVDRHSRDYQTPLMVDMVFRSQSLATSPHPSSPRTRHRQQASPSRRSSNRKISAAAPSPSLGNS</sequence>
<keyword evidence="2" id="KW-1185">Reference proteome</keyword>
<dbReference type="Proteomes" id="UP001162992">
    <property type="component" value="Chromosome 11"/>
</dbReference>
<evidence type="ECO:0000313" key="2">
    <source>
        <dbReference type="Proteomes" id="UP001162992"/>
    </source>
</evidence>
<comment type="caution">
    <text evidence="1">The sequence shown here is derived from an EMBL/GenBank/DDBJ whole genome shotgun (WGS) entry which is preliminary data.</text>
</comment>
<protein>
    <submittedName>
        <fullName evidence="1">Uncharacterized protein</fullName>
    </submittedName>
</protein>